<name>A0AAE0SAK0_9BIVA</name>
<organism evidence="2 3">
    <name type="scientific">Potamilus streckersoni</name>
    <dbReference type="NCBI Taxonomy" id="2493646"/>
    <lineage>
        <taxon>Eukaryota</taxon>
        <taxon>Metazoa</taxon>
        <taxon>Spiralia</taxon>
        <taxon>Lophotrochozoa</taxon>
        <taxon>Mollusca</taxon>
        <taxon>Bivalvia</taxon>
        <taxon>Autobranchia</taxon>
        <taxon>Heteroconchia</taxon>
        <taxon>Palaeoheterodonta</taxon>
        <taxon>Unionida</taxon>
        <taxon>Unionoidea</taxon>
        <taxon>Unionidae</taxon>
        <taxon>Ambleminae</taxon>
        <taxon>Lampsilini</taxon>
        <taxon>Potamilus</taxon>
    </lineage>
</organism>
<protein>
    <submittedName>
        <fullName evidence="2">Uncharacterized protein</fullName>
    </submittedName>
</protein>
<gene>
    <name evidence="2" type="ORF">CHS0354_030893</name>
</gene>
<dbReference type="Proteomes" id="UP001195483">
    <property type="component" value="Unassembled WGS sequence"/>
</dbReference>
<dbReference type="AlphaFoldDB" id="A0AAE0SAK0"/>
<evidence type="ECO:0000256" key="1">
    <source>
        <dbReference type="SAM" id="Phobius"/>
    </source>
</evidence>
<evidence type="ECO:0000313" key="2">
    <source>
        <dbReference type="EMBL" id="KAK3588282.1"/>
    </source>
</evidence>
<keyword evidence="1" id="KW-1133">Transmembrane helix</keyword>
<keyword evidence="1" id="KW-0472">Membrane</keyword>
<feature type="transmembrane region" description="Helical" evidence="1">
    <location>
        <begin position="6"/>
        <end position="22"/>
    </location>
</feature>
<comment type="caution">
    <text evidence="2">The sequence shown here is derived from an EMBL/GenBank/DDBJ whole genome shotgun (WGS) entry which is preliminary data.</text>
</comment>
<evidence type="ECO:0000313" key="3">
    <source>
        <dbReference type="Proteomes" id="UP001195483"/>
    </source>
</evidence>
<reference evidence="2" key="3">
    <citation type="submission" date="2023-05" db="EMBL/GenBank/DDBJ databases">
        <authorList>
            <person name="Smith C.H."/>
        </authorList>
    </citation>
    <scope>NUCLEOTIDE SEQUENCE</scope>
    <source>
        <strain evidence="2">CHS0354</strain>
        <tissue evidence="2">Mantle</tissue>
    </source>
</reference>
<reference evidence="2" key="2">
    <citation type="journal article" date="2021" name="Genome Biol. Evol.">
        <title>Developing a high-quality reference genome for a parasitic bivalve with doubly uniparental inheritance (Bivalvia: Unionida).</title>
        <authorList>
            <person name="Smith C.H."/>
        </authorList>
    </citation>
    <scope>NUCLEOTIDE SEQUENCE</scope>
    <source>
        <strain evidence="2">CHS0354</strain>
        <tissue evidence="2">Mantle</tissue>
    </source>
</reference>
<reference evidence="2" key="1">
    <citation type="journal article" date="2021" name="Genome Biol. Evol.">
        <title>A High-Quality Reference Genome for a Parasitic Bivalve with Doubly Uniparental Inheritance (Bivalvia: Unionida).</title>
        <authorList>
            <person name="Smith C.H."/>
        </authorList>
    </citation>
    <scope>NUCLEOTIDE SEQUENCE</scope>
    <source>
        <strain evidence="2">CHS0354</strain>
    </source>
</reference>
<sequence>MTLPGTAYFVVIVVVIRFNTIFQHKIGSTWRLILMVEEEPWKTLGRTNDPKEATGRLFHLPTLAEFRLELTAFFVLRNYVKPKTTTKKVTDKTCSSTFISL</sequence>
<keyword evidence="3" id="KW-1185">Reference proteome</keyword>
<accession>A0AAE0SAK0</accession>
<proteinExistence type="predicted"/>
<keyword evidence="1" id="KW-0812">Transmembrane</keyword>
<dbReference type="EMBL" id="JAEAOA010001838">
    <property type="protein sequence ID" value="KAK3588282.1"/>
    <property type="molecule type" value="Genomic_DNA"/>
</dbReference>